<reference evidence="2 3" key="1">
    <citation type="submission" date="2019-05" db="EMBL/GenBank/DDBJ databases">
        <title>Genome sequence of Cellulomonas hominis strain CS1.</title>
        <authorList>
            <person name="Belmont J."/>
            <person name="Maclea K.S."/>
        </authorList>
    </citation>
    <scope>NUCLEOTIDE SEQUENCE [LARGE SCALE GENOMIC DNA]</scope>
    <source>
        <strain evidence="2 3">CS1</strain>
    </source>
</reference>
<dbReference type="OrthoDB" id="5149332at2"/>
<proteinExistence type="predicted"/>
<sequence length="67" mass="6694">MKNINDAFGVGAIALPFLAPTSDKRQGTAVSPAAPGTGIRGFGGTGLRLRARDLSSRSDSAPGGPVI</sequence>
<name>A0A7Z8JWA6_9CELL</name>
<accession>A0A7Z8JWA6</accession>
<feature type="region of interest" description="Disordered" evidence="1">
    <location>
        <begin position="23"/>
        <end position="45"/>
    </location>
</feature>
<dbReference type="RefSeq" id="WP_154731094.1">
    <property type="nucleotide sequence ID" value="NZ_SZYE01000268.1"/>
</dbReference>
<evidence type="ECO:0000256" key="1">
    <source>
        <dbReference type="SAM" id="MobiDB-lite"/>
    </source>
</evidence>
<dbReference type="EMBL" id="SZYE01000268">
    <property type="protein sequence ID" value="TKR22036.1"/>
    <property type="molecule type" value="Genomic_DNA"/>
</dbReference>
<evidence type="ECO:0000313" key="2">
    <source>
        <dbReference type="EMBL" id="TKR22036.1"/>
    </source>
</evidence>
<dbReference type="AlphaFoldDB" id="A0A7Z8JWA6"/>
<evidence type="ECO:0000313" key="3">
    <source>
        <dbReference type="Proteomes" id="UP000308121"/>
    </source>
</evidence>
<dbReference type="Proteomes" id="UP000308121">
    <property type="component" value="Unassembled WGS sequence"/>
</dbReference>
<comment type="caution">
    <text evidence="2">The sequence shown here is derived from an EMBL/GenBank/DDBJ whole genome shotgun (WGS) entry which is preliminary data.</text>
</comment>
<gene>
    <name evidence="2" type="ORF">FA014_18595</name>
</gene>
<protein>
    <submittedName>
        <fullName evidence="2">Uncharacterized protein</fullName>
    </submittedName>
</protein>
<organism evidence="2 3">
    <name type="scientific">Cellulomonas hominis</name>
    <dbReference type="NCBI Taxonomy" id="156981"/>
    <lineage>
        <taxon>Bacteria</taxon>
        <taxon>Bacillati</taxon>
        <taxon>Actinomycetota</taxon>
        <taxon>Actinomycetes</taxon>
        <taxon>Micrococcales</taxon>
        <taxon>Cellulomonadaceae</taxon>
        <taxon>Cellulomonas</taxon>
    </lineage>
</organism>